<keyword evidence="1" id="KW-0378">Hydrolase</keyword>
<keyword evidence="1" id="KW-0269">Exonuclease</keyword>
<accession>A0AAE9JVG0</accession>
<dbReference type="Proteomes" id="UP000829102">
    <property type="component" value="Segment"/>
</dbReference>
<keyword evidence="1" id="KW-0540">Nuclease</keyword>
<dbReference type="GO" id="GO:0004527">
    <property type="term" value="F:exonuclease activity"/>
    <property type="evidence" value="ECO:0007669"/>
    <property type="project" value="UniProtKB-KW"/>
</dbReference>
<proteinExistence type="predicted"/>
<evidence type="ECO:0000313" key="1">
    <source>
        <dbReference type="EMBL" id="UNA01155.1"/>
    </source>
</evidence>
<sequence length="318" mass="36462">MFEHLLADVQPQFESNANGDKVLLLDADFLIYRAAATVKTLPTAIRRFYQMVLTQMFLTGTKECRIFITPSNCAKCNRYFYPTIKVYQDQRKANKVELPLKAPLKQHLLTNPAEYIEQGIAVAASDWFEADDLMIIHAYELKESGIISSGDKDLRLTPYPWWDNERGQLVTIPDKFGHLYWDADAPSNARCKGHGTKFFWAQMLMGDTADNVKGIEKFDGQLCGPAKAFQLLDLIKNESDAANFVCRAYARRNQNVLAEAEMMWLRRTEDDSAYAYLMEVVTDDAILGWLMQLHEFHTTHLEWVQEQATNGDNQELEN</sequence>
<evidence type="ECO:0000313" key="2">
    <source>
        <dbReference type="Proteomes" id="UP000829102"/>
    </source>
</evidence>
<reference evidence="1 2" key="1">
    <citation type="journal article" date="2022" name="Arch. Virol.">
        <title>Two novel Erwinia amylovora bacteriophages, Loshitsa2 and Micant, isolated in Belarus.</title>
        <authorList>
            <person name="Besarab N.V."/>
            <person name="Letarov A.V."/>
            <person name="Kulikov E.E."/>
            <person name="Babenko V.V."/>
            <person name="Belalov I.S."/>
            <person name="Lagonenko A.L."/>
            <person name="Golomidova A.K."/>
            <person name="Evtushenkov A.N."/>
        </authorList>
    </citation>
    <scope>NUCLEOTIDE SEQUENCE [LARGE SCALE GENOMIC DNA]</scope>
</reference>
<dbReference type="Gene3D" id="3.40.50.1010">
    <property type="entry name" value="5'-nuclease"/>
    <property type="match status" value="1"/>
</dbReference>
<name>A0AAE9JVG0_9CAUD</name>
<protein>
    <submittedName>
        <fullName evidence="1">DNA exonuclease</fullName>
    </submittedName>
</protein>
<keyword evidence="2" id="KW-1185">Reference proteome</keyword>
<dbReference type="InterPro" id="IPR029060">
    <property type="entry name" value="PIN-like_dom_sf"/>
</dbReference>
<dbReference type="SUPFAM" id="SSF88723">
    <property type="entry name" value="PIN domain-like"/>
    <property type="match status" value="1"/>
</dbReference>
<gene>
    <name evidence="1" type="ORF">Loshitsa2_00027</name>
</gene>
<dbReference type="EMBL" id="OM513680">
    <property type="protein sequence ID" value="UNA01155.1"/>
    <property type="molecule type" value="Genomic_DNA"/>
</dbReference>
<organism evidence="1 2">
    <name type="scientific">Erwinia phage Loshitsa2</name>
    <dbReference type="NCBI Taxonomy" id="2923254"/>
    <lineage>
        <taxon>Viruses</taxon>
        <taxon>Duplodnaviria</taxon>
        <taxon>Heunggongvirae</taxon>
        <taxon>Uroviricota</taxon>
        <taxon>Caudoviricetes</taxon>
        <taxon>Autographivirales</taxon>
        <taxon>Autoscriptoviridae</taxon>
        <taxon>Slopekvirinae</taxon>
        <taxon>Micantvirus</taxon>
        <taxon>Micantvirus loshitsa2</taxon>
    </lineage>
</organism>